<geneLocation type="plasmid" evidence="1 2">
    <name>pHALXA03</name>
</geneLocation>
<evidence type="ECO:0000313" key="1">
    <source>
        <dbReference type="EMBL" id="AEH39456.1"/>
    </source>
</evidence>
<dbReference type="AlphaFoldDB" id="F8DEL9"/>
<organism evidence="1 2">
    <name type="scientific">Halopiger xanaduensis (strain DSM 18323 / JCM 14033 / SH-6)</name>
    <dbReference type="NCBI Taxonomy" id="797210"/>
    <lineage>
        <taxon>Archaea</taxon>
        <taxon>Methanobacteriati</taxon>
        <taxon>Methanobacteriota</taxon>
        <taxon>Stenosarchaea group</taxon>
        <taxon>Halobacteria</taxon>
        <taxon>Halobacteriales</taxon>
        <taxon>Natrialbaceae</taxon>
        <taxon>Halopiger</taxon>
    </lineage>
</organism>
<name>F8DEL9_HALXS</name>
<sequence>MAYLLGMDYHDKITAIRRYPYIYGSNLLIQFIL</sequence>
<keyword evidence="1" id="KW-0614">Plasmid</keyword>
<dbReference type="HOGENOM" id="CLU_3379916_0_0_2"/>
<protein>
    <submittedName>
        <fullName evidence="1">Uncharacterized protein</fullName>
    </submittedName>
</protein>
<evidence type="ECO:0000313" key="2">
    <source>
        <dbReference type="Proteomes" id="UP000006794"/>
    </source>
</evidence>
<dbReference type="KEGG" id="hxa:Halxa_0216"/>
<accession>F8DEL9</accession>
<reference evidence="2" key="1">
    <citation type="journal article" date="2012" name="Stand. Genomic Sci.">
        <title>Complete genome sequence of Halopiger xanaduensis type strain (SH-6(T)).</title>
        <authorList>
            <person name="Anderson I."/>
            <person name="Tindall B.J."/>
            <person name="Rohde M."/>
            <person name="Lucas S."/>
            <person name="Han J."/>
            <person name="Lapidus A."/>
            <person name="Cheng J.F."/>
            <person name="Goodwin L."/>
            <person name="Pitluck S."/>
            <person name="Peters L."/>
            <person name="Pati A."/>
            <person name="Mikhailova N."/>
            <person name="Pagani I."/>
            <person name="Teshima H."/>
            <person name="Han C."/>
            <person name="Tapia R."/>
            <person name="Land M."/>
            <person name="Woyke T."/>
            <person name="Klenk H.P."/>
            <person name="Kyrpides N."/>
            <person name="Ivanova N."/>
        </authorList>
    </citation>
    <scope>NUCLEOTIDE SEQUENCE [LARGE SCALE GENOMIC DNA]</scope>
    <source>
        <strain evidence="2">DSM 18323 / JCM 14033 / SH-6</strain>
        <plasmid evidence="2">Plasmid pHALXA03</plasmid>
    </source>
</reference>
<keyword evidence="2" id="KW-1185">Reference proteome</keyword>
<dbReference type="EMBL" id="CP002842">
    <property type="protein sequence ID" value="AEH39456.1"/>
    <property type="molecule type" value="Genomic_DNA"/>
</dbReference>
<proteinExistence type="predicted"/>
<gene>
    <name evidence="1" type="ordered locus">Halxa_0216</name>
</gene>
<dbReference type="Proteomes" id="UP000006794">
    <property type="component" value="Plasmid pHALXA03"/>
</dbReference>